<evidence type="ECO:0000313" key="2">
    <source>
        <dbReference type="Proteomes" id="UP001341840"/>
    </source>
</evidence>
<organism evidence="1 2">
    <name type="scientific">Stylosanthes scabra</name>
    <dbReference type="NCBI Taxonomy" id="79078"/>
    <lineage>
        <taxon>Eukaryota</taxon>
        <taxon>Viridiplantae</taxon>
        <taxon>Streptophyta</taxon>
        <taxon>Embryophyta</taxon>
        <taxon>Tracheophyta</taxon>
        <taxon>Spermatophyta</taxon>
        <taxon>Magnoliopsida</taxon>
        <taxon>eudicotyledons</taxon>
        <taxon>Gunneridae</taxon>
        <taxon>Pentapetalae</taxon>
        <taxon>rosids</taxon>
        <taxon>fabids</taxon>
        <taxon>Fabales</taxon>
        <taxon>Fabaceae</taxon>
        <taxon>Papilionoideae</taxon>
        <taxon>50 kb inversion clade</taxon>
        <taxon>dalbergioids sensu lato</taxon>
        <taxon>Dalbergieae</taxon>
        <taxon>Pterocarpus clade</taxon>
        <taxon>Stylosanthes</taxon>
    </lineage>
</organism>
<evidence type="ECO:0000313" key="1">
    <source>
        <dbReference type="EMBL" id="MED6162390.1"/>
    </source>
</evidence>
<protein>
    <submittedName>
        <fullName evidence="1">Uncharacterized protein</fullName>
    </submittedName>
</protein>
<sequence length="151" mass="17200">MNLNPYLDAKLNVYTRFIGRTTEHPSTTVKHPCSHLLHLPPILHPLPSIGWKRLTGDTQACGYRSPSSKTNLDRRNGIGNGLPMVCMCDRWKEGDKSFAQPQTVYQSELWIESYRDRNLARVAEELTRINSCINSPPTLSSLFSSRKKENE</sequence>
<gene>
    <name evidence="1" type="ORF">PIB30_070016</name>
</gene>
<proteinExistence type="predicted"/>
<dbReference type="Proteomes" id="UP001341840">
    <property type="component" value="Unassembled WGS sequence"/>
</dbReference>
<reference evidence="1 2" key="1">
    <citation type="journal article" date="2023" name="Plants (Basel)">
        <title>Bridging the Gap: Combining Genomics and Transcriptomics Approaches to Understand Stylosanthes scabra, an Orphan Legume from the Brazilian Caatinga.</title>
        <authorList>
            <person name="Ferreira-Neto J.R.C."/>
            <person name="da Silva M.D."/>
            <person name="Binneck E."/>
            <person name="de Melo N.F."/>
            <person name="da Silva R.H."/>
            <person name="de Melo A.L.T.M."/>
            <person name="Pandolfi V."/>
            <person name="Bustamante F.O."/>
            <person name="Brasileiro-Vidal A.C."/>
            <person name="Benko-Iseppon A.M."/>
        </authorList>
    </citation>
    <scope>NUCLEOTIDE SEQUENCE [LARGE SCALE GENOMIC DNA]</scope>
    <source>
        <tissue evidence="1">Leaves</tissue>
    </source>
</reference>
<dbReference type="EMBL" id="JASCZI010121608">
    <property type="protein sequence ID" value="MED6162390.1"/>
    <property type="molecule type" value="Genomic_DNA"/>
</dbReference>
<accession>A0ABU6UM23</accession>
<keyword evidence="2" id="KW-1185">Reference proteome</keyword>
<comment type="caution">
    <text evidence="1">The sequence shown here is derived from an EMBL/GenBank/DDBJ whole genome shotgun (WGS) entry which is preliminary data.</text>
</comment>
<name>A0ABU6UM23_9FABA</name>